<evidence type="ECO:0000256" key="6">
    <source>
        <dbReference type="ARBA" id="ARBA00022777"/>
    </source>
</evidence>
<keyword evidence="5" id="KW-0547">Nucleotide-binding</keyword>
<reference evidence="10 11" key="1">
    <citation type="submission" date="2017-06" db="EMBL/GenBank/DDBJ databases">
        <authorList>
            <consortium name="Pathogen Informatics"/>
        </authorList>
    </citation>
    <scope>NUCLEOTIDE SEQUENCE [LARGE SCALE GENOMIC DNA]</scope>
    <source>
        <strain evidence="10 11">NCTC11865</strain>
    </source>
</reference>
<keyword evidence="8" id="KW-0175">Coiled coil</keyword>
<dbReference type="PANTHER" id="PTHR41523">
    <property type="entry name" value="TWO-COMPONENT SYSTEM SENSOR PROTEIN"/>
    <property type="match status" value="1"/>
</dbReference>
<dbReference type="KEGG" id="cgrn:4412665_01419"/>
<dbReference type="Gene3D" id="3.30.450.280">
    <property type="entry name" value="GAF domain"/>
    <property type="match status" value="1"/>
</dbReference>
<keyword evidence="7" id="KW-0067">ATP-binding</keyword>
<dbReference type="InterPro" id="IPR011102">
    <property type="entry name" value="Sig_transdc_His_kinase_HWE"/>
</dbReference>
<dbReference type="EC" id="2.7.13.3" evidence="2"/>
<dbReference type="GO" id="GO:0004673">
    <property type="term" value="F:protein histidine kinase activity"/>
    <property type="evidence" value="ECO:0007669"/>
    <property type="project" value="UniProtKB-EC"/>
</dbReference>
<evidence type="ECO:0000256" key="7">
    <source>
        <dbReference type="ARBA" id="ARBA00022840"/>
    </source>
</evidence>
<dbReference type="InterPro" id="IPR003594">
    <property type="entry name" value="HATPase_dom"/>
</dbReference>
<evidence type="ECO:0000256" key="3">
    <source>
        <dbReference type="ARBA" id="ARBA00022553"/>
    </source>
</evidence>
<dbReference type="GO" id="GO:0005524">
    <property type="term" value="F:ATP binding"/>
    <property type="evidence" value="ECO:0007669"/>
    <property type="project" value="UniProtKB-KW"/>
</dbReference>
<dbReference type="Pfam" id="PF12282">
    <property type="entry name" value="GAF_PdtaS"/>
    <property type="match status" value="1"/>
</dbReference>
<dbReference type="Proteomes" id="UP000215332">
    <property type="component" value="Chromosome 1"/>
</dbReference>
<dbReference type="RefSeq" id="WP_021103433.1">
    <property type="nucleotide sequence ID" value="NZ_LT906441.1"/>
</dbReference>
<evidence type="ECO:0000256" key="8">
    <source>
        <dbReference type="SAM" id="Coils"/>
    </source>
</evidence>
<dbReference type="InterPro" id="IPR011495">
    <property type="entry name" value="Sig_transdc_His_kin_sub2_dim/P"/>
</dbReference>
<dbReference type="InterPro" id="IPR036890">
    <property type="entry name" value="HATPase_C_sf"/>
</dbReference>
<evidence type="ECO:0000256" key="4">
    <source>
        <dbReference type="ARBA" id="ARBA00022679"/>
    </source>
</evidence>
<proteinExistence type="predicted"/>
<dbReference type="InterPro" id="IPR038424">
    <property type="entry name" value="H_kinase_PdtaS_GAF_sf"/>
</dbReference>
<dbReference type="EMBL" id="LT906441">
    <property type="protein sequence ID" value="SNV36851.1"/>
    <property type="molecule type" value="Genomic_DNA"/>
</dbReference>
<evidence type="ECO:0000256" key="2">
    <source>
        <dbReference type="ARBA" id="ARBA00012438"/>
    </source>
</evidence>
<dbReference type="Pfam" id="PF07568">
    <property type="entry name" value="HisKA_2"/>
    <property type="match status" value="1"/>
</dbReference>
<evidence type="ECO:0000313" key="11">
    <source>
        <dbReference type="Proteomes" id="UP000215332"/>
    </source>
</evidence>
<dbReference type="Gene3D" id="3.30.565.10">
    <property type="entry name" value="Histidine kinase-like ATPase, C-terminal domain"/>
    <property type="match status" value="1"/>
</dbReference>
<evidence type="ECO:0000259" key="9">
    <source>
        <dbReference type="PROSITE" id="PS50109"/>
    </source>
</evidence>
<evidence type="ECO:0000256" key="1">
    <source>
        <dbReference type="ARBA" id="ARBA00000085"/>
    </source>
</evidence>
<gene>
    <name evidence="10" type="primary">pdtaS</name>
    <name evidence="10" type="ORF">SAMEA4412665_01419</name>
</gene>
<dbReference type="InterPro" id="IPR005467">
    <property type="entry name" value="His_kinase_dom"/>
</dbReference>
<dbReference type="SMART" id="SM00911">
    <property type="entry name" value="HWE_HK"/>
    <property type="match status" value="1"/>
</dbReference>
<comment type="catalytic activity">
    <reaction evidence="1">
        <text>ATP + protein L-histidine = ADP + protein N-phospho-L-histidine.</text>
        <dbReference type="EC" id="2.7.13.3"/>
    </reaction>
</comment>
<evidence type="ECO:0000313" key="10">
    <source>
        <dbReference type="EMBL" id="SNV36851.1"/>
    </source>
</evidence>
<keyword evidence="4 10" id="KW-0808">Transferase</keyword>
<dbReference type="SMART" id="SM00387">
    <property type="entry name" value="HATPase_c"/>
    <property type="match status" value="1"/>
</dbReference>
<keyword evidence="6 10" id="KW-0418">Kinase</keyword>
<name>A0A239WQT1_9ACTN</name>
<evidence type="ECO:0000256" key="5">
    <source>
        <dbReference type="ARBA" id="ARBA00022741"/>
    </source>
</evidence>
<dbReference type="SUPFAM" id="SSF55874">
    <property type="entry name" value="ATPase domain of HSP90 chaperone/DNA topoisomerase II/histidine kinase"/>
    <property type="match status" value="1"/>
</dbReference>
<dbReference type="Pfam" id="PF02518">
    <property type="entry name" value="HATPase_c"/>
    <property type="match status" value="1"/>
</dbReference>
<protein>
    <recommendedName>
        <fullName evidence="2">histidine kinase</fullName>
        <ecNumber evidence="2">2.7.13.3</ecNumber>
    </recommendedName>
</protein>
<dbReference type="PROSITE" id="PS50109">
    <property type="entry name" value="HIS_KIN"/>
    <property type="match status" value="1"/>
</dbReference>
<dbReference type="eggNOG" id="COG3920">
    <property type="taxonomic scope" value="Bacteria"/>
</dbReference>
<feature type="domain" description="Histidine kinase" evidence="9">
    <location>
        <begin position="296"/>
        <end position="490"/>
    </location>
</feature>
<dbReference type="Gene3D" id="3.30.450.20">
    <property type="entry name" value="PAS domain"/>
    <property type="match status" value="1"/>
</dbReference>
<dbReference type="AlphaFoldDB" id="A0A239WQT1"/>
<organism evidence="10 11">
    <name type="scientific">Cutibacterium granulosum</name>
    <dbReference type="NCBI Taxonomy" id="33011"/>
    <lineage>
        <taxon>Bacteria</taxon>
        <taxon>Bacillati</taxon>
        <taxon>Actinomycetota</taxon>
        <taxon>Actinomycetes</taxon>
        <taxon>Propionibacteriales</taxon>
        <taxon>Propionibacteriaceae</taxon>
        <taxon>Cutibacterium</taxon>
    </lineage>
</organism>
<keyword evidence="3" id="KW-0597">Phosphoprotein</keyword>
<dbReference type="InterPro" id="IPR022066">
    <property type="entry name" value="PdtaS_GAF"/>
</dbReference>
<sequence>MAGINHVALEHCNLGPDDIAWLRCLVDEWQILADCSFSDLILWLPTDDPAVFWAGAQVRPDTGPTALESDVVGEFTAYDDEALVTEAYMSVDMCETSDNKISAGIPVDVCAIPVLRGDRVIAVVERHTNRMGVRAPGSTEDNYLEIANILSEMLYHGEFPMFPSSNPALAPRITDGVIRVATTGTVTYASPNAVTAFRKLGLTGDLEGEPFLPVVRSLCTDVQEIGQSIGLDLEGGSLRETDIENKQATLRTRVIPLYSWLVGQKVTAGTMLLVRDLTELRSRDRQLVTKDATIREIHHRVKNNLQTVAALLRLQSRRVTNEDARQALEEAKERVASIAVVHEILSQNFDEEVAFDEIADRILHRVGDVAASSGEVVACREGSFGMVNADVATALSLSMTELCQNAIEHSFGSSSGTLSVRPHVTDDALVVEIVNDGEPLPEGFSLDAHRSSLGLSIVTTLIGDLGGEFTLTNNPGDVGTCATLTIPQYKA</sequence>
<accession>A0A239WQT1</accession>
<feature type="coiled-coil region" evidence="8">
    <location>
        <begin position="314"/>
        <end position="341"/>
    </location>
</feature>
<dbReference type="PANTHER" id="PTHR41523:SF8">
    <property type="entry name" value="ETHYLENE RESPONSE SENSOR PROTEIN"/>
    <property type="match status" value="1"/>
</dbReference>